<evidence type="ECO:0000313" key="4">
    <source>
        <dbReference type="Proteomes" id="UP000509704"/>
    </source>
</evidence>
<dbReference type="EMBL" id="CP058604">
    <property type="protein sequence ID" value="QLG70587.1"/>
    <property type="molecule type" value="Genomic_DNA"/>
</dbReference>
<dbReference type="Pfam" id="PF10638">
    <property type="entry name" value="Sfi1_C"/>
    <property type="match status" value="1"/>
</dbReference>
<feature type="domain" description="Sfi1 spindle body" evidence="1">
    <location>
        <begin position="463"/>
        <end position="811"/>
    </location>
</feature>
<proteinExistence type="predicted"/>
<name>A0A7H9AWR8_ZYGMR</name>
<gene>
    <name evidence="3" type="ORF">HG535_0A05280</name>
</gene>
<dbReference type="AlphaFoldDB" id="A0A7H9AWR8"/>
<dbReference type="Proteomes" id="UP000509704">
    <property type="component" value="Chromosome 1"/>
</dbReference>
<dbReference type="InterPro" id="IPR013665">
    <property type="entry name" value="Sfi1_dom"/>
</dbReference>
<dbReference type="OrthoDB" id="4070448at2759"/>
<evidence type="ECO:0008006" key="5">
    <source>
        <dbReference type="Google" id="ProtNLM"/>
    </source>
</evidence>
<dbReference type="InterPro" id="IPR018907">
    <property type="entry name" value="Spindle_body_associated_C_dom"/>
</dbReference>
<evidence type="ECO:0000259" key="2">
    <source>
        <dbReference type="Pfam" id="PF10638"/>
    </source>
</evidence>
<evidence type="ECO:0000313" key="3">
    <source>
        <dbReference type="EMBL" id="QLG70587.1"/>
    </source>
</evidence>
<sequence>MAGDGSKEFLLKNFELSDGTDSSVSTQLLINENVVSDSTDSLVNERIQELLDRVHITEYLPVNSDLSENTQEPFSFLPKRLHHEEAEAALNAEEFQGYRYTNNNVVKRKDLSMNQEYYPILAILYNRIQVFLLNNKMSLDFLKIFKSYMNHIIESGLNVLEDRYFLELQNELSDGFHFGPVMEEILNKFLLRPENLIMKLALFEHKMMLGNLQRFFSAWQLKCDMKLSLVKLENVWKQYIQRKYTAIWSRKYQYLESNLVTQANEFRVFTSLSSGFDKWMGKLDTNHAKDGLADHFFLDHIFRKIKKYVKTMNFMETEANGKYVRERQRYALRFMRLRFAETQFTCYKNDLKRILLRKLQSKLDHYKLLKARAEFTDSIFVLSSYLKKWYEKTESSIAHSNHLASLETRFRNKRTLNTLKDILNRNNQELQLMARLDRLLLEYTFKNIWQKRFQEHISMYSFWNKQNQQIVTLFLDAWRERLYFNSQAYQFRRKQQLLNAMLAWRIASKVKSHMYRNDRRRLAITFEQWLVKARLRKKHAHFLHGIIARMMFLRWKSTYLKKCDALSFSTHHYDECCLRRQMSKWVGKLGVLDEINERLLIYEKFCALETMRHGIKHGEEVNEISRQFNPVEISKGNLIRYLVLWKEMAISKKIKNLQDMLDDYQFENNNIVQHSYLQVWFKRMVFYQSECFQKSELKYGRSLKKRLFATIKAKEANIARLLQISDDLRRKSLMLNMIFSWEAHLGSLRGLHKKSEREINKRNLSLLLSYLKVWSMQILKSRRNDETVQIFRKRWDRAAVRGILLLWKNRTEHSPKKLRWKKSGKVVDALQFAPSSNLVTPVRNTSSNNNTIPGSEGVKKYRLEAMKSHYSKVRRAIPSPVKSSTTLDSIAKKKFSRENENTHWVAQPLPPPRISIERINKNLASKIDNINFERIPEVKLDPFVEQNDEKDPVLDRSLLELDEDISFDDSPTRRT</sequence>
<dbReference type="Pfam" id="PF08457">
    <property type="entry name" value="Sfi1"/>
    <property type="match status" value="1"/>
</dbReference>
<reference evidence="3 4" key="1">
    <citation type="submission" date="2020-07" db="EMBL/GenBank/DDBJ databases">
        <title>The yeast mating-type switching endonuclease HO is a domesticated member of an unorthodox homing genetic element family.</title>
        <authorList>
            <person name="Coughlan A.Y."/>
            <person name="Lombardi L."/>
            <person name="Braun-Galleani S."/>
            <person name="Martos A.R."/>
            <person name="Galeote V."/>
            <person name="Bigey F."/>
            <person name="Dequin S."/>
            <person name="Byrne K.P."/>
            <person name="Wolfe K.H."/>
        </authorList>
    </citation>
    <scope>NUCLEOTIDE SEQUENCE [LARGE SCALE GENOMIC DNA]</scope>
    <source>
        <strain evidence="3 4">NRRL Y-6702</strain>
    </source>
</reference>
<dbReference type="KEGG" id="zmk:HG535_0A05280"/>
<dbReference type="GeneID" id="59234223"/>
<evidence type="ECO:0000259" key="1">
    <source>
        <dbReference type="Pfam" id="PF08457"/>
    </source>
</evidence>
<feature type="domain" description="Spindle body associated protein C-terminal" evidence="2">
    <location>
        <begin position="835"/>
        <end position="937"/>
    </location>
</feature>
<protein>
    <recommendedName>
        <fullName evidence="5">Sfi1 spindle body domain-containing protein</fullName>
    </recommendedName>
</protein>
<accession>A0A7H9AWR8</accession>
<dbReference type="RefSeq" id="XP_037142315.1">
    <property type="nucleotide sequence ID" value="XM_037286420.1"/>
</dbReference>
<keyword evidence="4" id="KW-1185">Reference proteome</keyword>
<organism evidence="3 4">
    <name type="scientific">Zygotorulaspora mrakii</name>
    <name type="common">Zygosaccharomyces mrakii</name>
    <dbReference type="NCBI Taxonomy" id="42260"/>
    <lineage>
        <taxon>Eukaryota</taxon>
        <taxon>Fungi</taxon>
        <taxon>Dikarya</taxon>
        <taxon>Ascomycota</taxon>
        <taxon>Saccharomycotina</taxon>
        <taxon>Saccharomycetes</taxon>
        <taxon>Saccharomycetales</taxon>
        <taxon>Saccharomycetaceae</taxon>
        <taxon>Zygotorulaspora</taxon>
    </lineage>
</organism>